<sequence>MFTFIGKLTKFYATQVKYKSQGKTSMQVRKYNLKKFDMKSQLELKQLENEVQVIQVISTKEKIISSMDLEIYGKGTTPFKHASSFLPSFLGDGSDIFSELVAQEIKKLQIAISKRQARFNPKRFADQNWIKKIQVKSSVVIRIADKGENIVVWLLQLYKKEAINQLNNVDCYMRIMAQSAKEIKFKFHSELTEWRNEGLLIYEEFFFLKNDYWKIPIFYLSPRVHKDPRQPPGCLIISAIDSLLESS</sequence>
<evidence type="ECO:0000313" key="2">
    <source>
        <dbReference type="Proteomes" id="UP001066276"/>
    </source>
</evidence>
<accession>A0AAV7MXJ2</accession>
<evidence type="ECO:0000313" key="1">
    <source>
        <dbReference type="EMBL" id="KAJ1107057.1"/>
    </source>
</evidence>
<gene>
    <name evidence="1" type="ORF">NDU88_004454</name>
</gene>
<organism evidence="1 2">
    <name type="scientific">Pleurodeles waltl</name>
    <name type="common">Iberian ribbed newt</name>
    <dbReference type="NCBI Taxonomy" id="8319"/>
    <lineage>
        <taxon>Eukaryota</taxon>
        <taxon>Metazoa</taxon>
        <taxon>Chordata</taxon>
        <taxon>Craniata</taxon>
        <taxon>Vertebrata</taxon>
        <taxon>Euteleostomi</taxon>
        <taxon>Amphibia</taxon>
        <taxon>Batrachia</taxon>
        <taxon>Caudata</taxon>
        <taxon>Salamandroidea</taxon>
        <taxon>Salamandridae</taxon>
        <taxon>Pleurodelinae</taxon>
        <taxon>Pleurodeles</taxon>
    </lineage>
</organism>
<protein>
    <submittedName>
        <fullName evidence="1">Uncharacterized protein</fullName>
    </submittedName>
</protein>
<dbReference type="Proteomes" id="UP001066276">
    <property type="component" value="Chromosome 9"/>
</dbReference>
<comment type="caution">
    <text evidence="1">The sequence shown here is derived from an EMBL/GenBank/DDBJ whole genome shotgun (WGS) entry which is preliminary data.</text>
</comment>
<dbReference type="EMBL" id="JANPWB010000013">
    <property type="protein sequence ID" value="KAJ1107057.1"/>
    <property type="molecule type" value="Genomic_DNA"/>
</dbReference>
<proteinExistence type="predicted"/>
<dbReference type="AlphaFoldDB" id="A0AAV7MXJ2"/>
<name>A0AAV7MXJ2_PLEWA</name>
<keyword evidence="2" id="KW-1185">Reference proteome</keyword>
<reference evidence="1" key="1">
    <citation type="journal article" date="2022" name="bioRxiv">
        <title>Sequencing and chromosome-scale assembly of the giantPleurodeles waltlgenome.</title>
        <authorList>
            <person name="Brown T."/>
            <person name="Elewa A."/>
            <person name="Iarovenko S."/>
            <person name="Subramanian E."/>
            <person name="Araus A.J."/>
            <person name="Petzold A."/>
            <person name="Susuki M."/>
            <person name="Suzuki K.-i.T."/>
            <person name="Hayashi T."/>
            <person name="Toyoda A."/>
            <person name="Oliveira C."/>
            <person name="Osipova E."/>
            <person name="Leigh N.D."/>
            <person name="Simon A."/>
            <person name="Yun M.H."/>
        </authorList>
    </citation>
    <scope>NUCLEOTIDE SEQUENCE</scope>
    <source>
        <strain evidence="1">20211129_DDA</strain>
        <tissue evidence="1">Liver</tissue>
    </source>
</reference>